<dbReference type="EMBL" id="CAJVCH010544020">
    <property type="protein sequence ID" value="CAG7827566.1"/>
    <property type="molecule type" value="Genomic_DNA"/>
</dbReference>
<accession>A0A8J2L490</accession>
<proteinExistence type="predicted"/>
<sequence>MEINSVINKRSYVGAQPGQSCLVLPLFKSSSSSVPKLVTDKSVVKCCELRFESTKTWQEIDLILSCRASELIVMAVDRDSVVHRVVIDFI</sequence>
<reference evidence="1" key="1">
    <citation type="submission" date="2021-06" db="EMBL/GenBank/DDBJ databases">
        <authorList>
            <person name="Hodson N. C."/>
            <person name="Mongue J. A."/>
            <person name="Jaron S. K."/>
        </authorList>
    </citation>
    <scope>NUCLEOTIDE SEQUENCE</scope>
</reference>
<evidence type="ECO:0000313" key="1">
    <source>
        <dbReference type="EMBL" id="CAG7827566.1"/>
    </source>
</evidence>
<dbReference type="AlphaFoldDB" id="A0A8J2L490"/>
<dbReference type="Proteomes" id="UP000708208">
    <property type="component" value="Unassembled WGS sequence"/>
</dbReference>
<evidence type="ECO:0000313" key="2">
    <source>
        <dbReference type="Proteomes" id="UP000708208"/>
    </source>
</evidence>
<protein>
    <submittedName>
        <fullName evidence="1">Uncharacterized protein</fullName>
    </submittedName>
</protein>
<keyword evidence="2" id="KW-1185">Reference proteome</keyword>
<organism evidence="1 2">
    <name type="scientific">Allacma fusca</name>
    <dbReference type="NCBI Taxonomy" id="39272"/>
    <lineage>
        <taxon>Eukaryota</taxon>
        <taxon>Metazoa</taxon>
        <taxon>Ecdysozoa</taxon>
        <taxon>Arthropoda</taxon>
        <taxon>Hexapoda</taxon>
        <taxon>Collembola</taxon>
        <taxon>Symphypleona</taxon>
        <taxon>Sminthuridae</taxon>
        <taxon>Allacma</taxon>
    </lineage>
</organism>
<name>A0A8J2L490_9HEXA</name>
<comment type="caution">
    <text evidence="1">The sequence shown here is derived from an EMBL/GenBank/DDBJ whole genome shotgun (WGS) entry which is preliminary data.</text>
</comment>
<gene>
    <name evidence="1" type="ORF">AFUS01_LOCUS37547</name>
</gene>